<accession>A0A0E0CJ45</accession>
<sequence length="161" mass="17826">MVTPAPSRGWDFSLGDSIRDEAWRCFGSLVHFSSHFSSSPFRLVVDVPRSTFWLTPSSVALYLRATIRGSLTGFQVQSLIDWSFLFVEMGWRRVVGARGEGSGRRGLLNCRTFLPTSCQLHPPRADTSEDSPTLSPAEDVLERAKLAQVPLASSGFGYVEQ</sequence>
<evidence type="ECO:0000313" key="2">
    <source>
        <dbReference type="Proteomes" id="UP000008021"/>
    </source>
</evidence>
<organism evidence="1">
    <name type="scientific">Oryza meridionalis</name>
    <dbReference type="NCBI Taxonomy" id="40149"/>
    <lineage>
        <taxon>Eukaryota</taxon>
        <taxon>Viridiplantae</taxon>
        <taxon>Streptophyta</taxon>
        <taxon>Embryophyta</taxon>
        <taxon>Tracheophyta</taxon>
        <taxon>Spermatophyta</taxon>
        <taxon>Magnoliopsida</taxon>
        <taxon>Liliopsida</taxon>
        <taxon>Poales</taxon>
        <taxon>Poaceae</taxon>
        <taxon>BOP clade</taxon>
        <taxon>Oryzoideae</taxon>
        <taxon>Oryzeae</taxon>
        <taxon>Oryzinae</taxon>
        <taxon>Oryza</taxon>
    </lineage>
</organism>
<name>A0A0E0CJ45_9ORYZ</name>
<evidence type="ECO:0000313" key="1">
    <source>
        <dbReference type="EnsemblPlants" id="OMERI02G13030.1"/>
    </source>
</evidence>
<keyword evidence="2" id="KW-1185">Reference proteome</keyword>
<proteinExistence type="predicted"/>
<protein>
    <submittedName>
        <fullName evidence="1">Uncharacterized protein</fullName>
    </submittedName>
</protein>
<dbReference type="Gramene" id="OMERI02G13030.1">
    <property type="protein sequence ID" value="OMERI02G13030.1"/>
    <property type="gene ID" value="OMERI02G13030"/>
</dbReference>
<dbReference type="EnsemblPlants" id="OMERI02G13030.1">
    <property type="protein sequence ID" value="OMERI02G13030.1"/>
    <property type="gene ID" value="OMERI02G13030"/>
</dbReference>
<dbReference type="Proteomes" id="UP000008021">
    <property type="component" value="Chromosome 2"/>
</dbReference>
<dbReference type="HOGENOM" id="CLU_1752643_0_0_1"/>
<reference evidence="1" key="1">
    <citation type="submission" date="2015-04" db="UniProtKB">
        <authorList>
            <consortium name="EnsemblPlants"/>
        </authorList>
    </citation>
    <scope>IDENTIFICATION</scope>
</reference>
<dbReference type="AlphaFoldDB" id="A0A0E0CJ45"/>
<reference evidence="1" key="2">
    <citation type="submission" date="2018-05" db="EMBL/GenBank/DDBJ databases">
        <title>OmerRS3 (Oryza meridionalis Reference Sequence Version 3).</title>
        <authorList>
            <person name="Zhang J."/>
            <person name="Kudrna D."/>
            <person name="Lee S."/>
            <person name="Talag J."/>
            <person name="Welchert J."/>
            <person name="Wing R.A."/>
        </authorList>
    </citation>
    <scope>NUCLEOTIDE SEQUENCE [LARGE SCALE GENOMIC DNA]</scope>
    <source>
        <strain evidence="1">cv. OR44</strain>
    </source>
</reference>